<keyword evidence="1" id="KW-1133">Transmembrane helix</keyword>
<feature type="transmembrane region" description="Helical" evidence="1">
    <location>
        <begin position="6"/>
        <end position="27"/>
    </location>
</feature>
<protein>
    <submittedName>
        <fullName evidence="2">DUF2531 domain-containing protein</fullName>
    </submittedName>
    <submittedName>
        <fullName evidence="3">DUF2531 family protein</fullName>
    </submittedName>
</protein>
<dbReference type="Pfam" id="PF10748">
    <property type="entry name" value="HofP"/>
    <property type="match status" value="1"/>
</dbReference>
<keyword evidence="1" id="KW-0812">Transmembrane</keyword>
<evidence type="ECO:0000313" key="3">
    <source>
        <dbReference type="EMBL" id="QCR03094.1"/>
    </source>
</evidence>
<dbReference type="OrthoDB" id="6434111at2"/>
<dbReference type="EMBL" id="QDKK01000006">
    <property type="protein sequence ID" value="PWC24911.1"/>
    <property type="molecule type" value="Genomic_DNA"/>
</dbReference>
<sequence length="153" mass="16198">MSGGTALNSIAGGTFAALVVITLWRAVPGEAAAVDRDPFHPLSAERCTRMEALQQWRLKGVIGSGERWVGWLVRSESQWQRVVPDGVLPPGDWRVSRLDKSGAALTAIDDAGRCDGSPAEVSLASPFVIPRAAASAAPTVPLRPGAAMENEKR</sequence>
<accession>A0A2U1UTG2</accession>
<proteinExistence type="predicted"/>
<organism evidence="2 4">
    <name type="scientific">Brenneria nigrifluens DSM 30175 = ATCC 13028</name>
    <dbReference type="NCBI Taxonomy" id="1121120"/>
    <lineage>
        <taxon>Bacteria</taxon>
        <taxon>Pseudomonadati</taxon>
        <taxon>Pseudomonadota</taxon>
        <taxon>Gammaproteobacteria</taxon>
        <taxon>Enterobacterales</taxon>
        <taxon>Pectobacteriaceae</taxon>
        <taxon>Brenneria</taxon>
    </lineage>
</organism>
<keyword evidence="5" id="KW-1185">Reference proteome</keyword>
<evidence type="ECO:0000313" key="2">
    <source>
        <dbReference type="EMBL" id="PWC24911.1"/>
    </source>
</evidence>
<reference evidence="3 5" key="2">
    <citation type="submission" date="2018-11" db="EMBL/GenBank/DDBJ databases">
        <title>Genome sequences of Brenneria nigrifluens and Brenneria rubrifaciens.</title>
        <authorList>
            <person name="Poret-Peterson A.T."/>
            <person name="McClean A.E."/>
            <person name="Kluepfel D.A."/>
        </authorList>
    </citation>
    <scope>NUCLEOTIDE SEQUENCE [LARGE SCALE GENOMIC DNA]</scope>
    <source>
        <strain evidence="3 5">ATCC 13028</strain>
    </source>
</reference>
<dbReference type="Proteomes" id="UP000303847">
    <property type="component" value="Chromosome"/>
</dbReference>
<dbReference type="Proteomes" id="UP000295985">
    <property type="component" value="Unassembled WGS sequence"/>
</dbReference>
<dbReference type="AlphaFoldDB" id="A0A2U1UTG2"/>
<evidence type="ECO:0000313" key="4">
    <source>
        <dbReference type="Proteomes" id="UP000295985"/>
    </source>
</evidence>
<name>A0A2U1UTG2_9GAMM</name>
<dbReference type="EMBL" id="CP034036">
    <property type="protein sequence ID" value="QCR03094.1"/>
    <property type="molecule type" value="Genomic_DNA"/>
</dbReference>
<keyword evidence="1" id="KW-0472">Membrane</keyword>
<dbReference type="InterPro" id="IPR019684">
    <property type="entry name" value="HofP"/>
</dbReference>
<reference evidence="2 4" key="1">
    <citation type="submission" date="2018-04" db="EMBL/GenBank/DDBJ databases">
        <title>Brenneria corticis sp.nov.</title>
        <authorList>
            <person name="Li Y."/>
        </authorList>
    </citation>
    <scope>NUCLEOTIDE SEQUENCE [LARGE SCALE GENOMIC DNA]</scope>
    <source>
        <strain evidence="2 4">LMG 2694</strain>
    </source>
</reference>
<gene>
    <name evidence="2" type="ORF">DDT54_06360</name>
    <name evidence="3" type="ORF">EH206_01990</name>
</gene>
<evidence type="ECO:0000256" key="1">
    <source>
        <dbReference type="SAM" id="Phobius"/>
    </source>
</evidence>
<evidence type="ECO:0000313" key="5">
    <source>
        <dbReference type="Proteomes" id="UP000303847"/>
    </source>
</evidence>